<feature type="repeat" description="ANK" evidence="3">
    <location>
        <begin position="788"/>
        <end position="820"/>
    </location>
</feature>
<dbReference type="PANTHER" id="PTHR24141:SF1">
    <property type="entry name" value="2-5A-DEPENDENT RIBONUCLEASE"/>
    <property type="match status" value="1"/>
</dbReference>
<dbReference type="GO" id="GO:0006396">
    <property type="term" value="P:RNA processing"/>
    <property type="evidence" value="ECO:0007669"/>
    <property type="project" value="TreeGrafter"/>
</dbReference>
<dbReference type="InterPro" id="IPR002110">
    <property type="entry name" value="Ankyrin_rpt"/>
</dbReference>
<dbReference type="SMART" id="SM00248">
    <property type="entry name" value="ANK"/>
    <property type="match status" value="13"/>
</dbReference>
<feature type="repeat" description="ANK" evidence="3">
    <location>
        <begin position="954"/>
        <end position="986"/>
    </location>
</feature>
<dbReference type="Pfam" id="PF22939">
    <property type="entry name" value="WHD_GPIID"/>
    <property type="match status" value="1"/>
</dbReference>
<dbReference type="GeneID" id="19242168"/>
<name>U1GBP0_ENDPU</name>
<proteinExistence type="predicted"/>
<feature type="repeat" description="ANK" evidence="3">
    <location>
        <begin position="987"/>
        <end position="1019"/>
    </location>
</feature>
<dbReference type="Proteomes" id="UP000019373">
    <property type="component" value="Unassembled WGS sequence"/>
</dbReference>
<dbReference type="GO" id="GO:0003723">
    <property type="term" value="F:RNA binding"/>
    <property type="evidence" value="ECO:0007669"/>
    <property type="project" value="TreeGrafter"/>
</dbReference>
<evidence type="ECO:0000259" key="5">
    <source>
        <dbReference type="Pfam" id="PF24883"/>
    </source>
</evidence>
<evidence type="ECO:0000313" key="6">
    <source>
        <dbReference type="EMBL" id="ERF69468.1"/>
    </source>
</evidence>
<dbReference type="OMA" id="WNGHQEI"/>
<dbReference type="GO" id="GO:0004540">
    <property type="term" value="F:RNA nuclease activity"/>
    <property type="evidence" value="ECO:0007669"/>
    <property type="project" value="TreeGrafter"/>
</dbReference>
<accession>U1GBP0</accession>
<keyword evidence="1" id="KW-0677">Repeat</keyword>
<dbReference type="PROSITE" id="PS50088">
    <property type="entry name" value="ANK_REPEAT"/>
    <property type="match status" value="11"/>
</dbReference>
<keyword evidence="2 3" id="KW-0040">ANK repeat</keyword>
<feature type="repeat" description="ANK" evidence="3">
    <location>
        <begin position="755"/>
        <end position="787"/>
    </location>
</feature>
<sequence length="1121" mass="125716">MAVRLKSSKNIVARTMEKLHWPFEEKEVIKFNDRLRKHICNCQFSLTMENCMLLSETSDKVATVLKVQKEHSFQLSEIFKGTSAMATVANQYSQTVDQITLILQMLSYLPNTFAEIENISLCMDDLQISARNEKEARILDWIPAGAPHKHDEISARRVAGTGKWLICHETYRQWQNDASSNNQLWCFGGPGTGKTFLASLVVDNLKKQSKIRNIGVAYFYCDYAVDSAQDFAATILKQVLMQVGSLPPAMLEFYELHRRAGFPRAQVEVIQLAGKLSLHFDAFFIVIDALDESDSQKQRQEILKVLASLKMSRIRVFVTSRPHDTDIQTALQHALKIEAMAEEQDIRSYLHEKLDCAPRLSTLINEHLRKQIIAHISERAQGINQTGVRRALQHIPTELDQLFGDTLYRMRQQPPEIQEIGLYTLMWLSCARRPLLISELQHAVATRFNEPQIDPDEDCPPSEIIVESCLGLVTIEHDESTIRLCHFSLQEYLDSQRENLFPQAQTTIARVCLTYLSYELPEQALIGNHVELSNVSVEVILDYLPFLQYAAEHWGFHAKAAAFNAIEGVALTFAKDVLKTVRAARILANYTPYSRRNHESALTRYRRADRRPKEIEENPKLFHCGLHLAARSDLPELIECLLEHGLNVNSVDLFDNCNTALHAAASRGHLLSVNALLNHHASLYQLNSAFDTPLFLAVVSAQLEVAKVLVQHKALVNIQCLDDWTALHRAVDSGQLEMVRFLVLHGASLTARTARGLYPLHRASGRGHCETIEFLLRQGAFVDARTEGGWTALHDAARSGQLEVVKILLEHNSHSNCPTNEYRTPLHHACRGCKLEIVKLLLNCGANHLGRDAHAQLPEHRAAKDDHPLILQLLLSLDLTQLSKVDRYNASPLDVAESAGSFRAGQFLKGIMRPRFDLLGDTRTGLEIAIETSDVELVRALIRQGADVNTKEHWGWTALQQALQADQEDIGLILLQAGADVEATGAQKWRAIHVAARRGKSDAVRLCLEYHADINAVTAQQQTALHLACRSGDEETIRLLIESGCDIEAADNRNARPAHVAASHGHEGALRILLENGADLKARTAASRTIHACAARGCHYALVEFLRERRFALEDGMDTLT</sequence>
<evidence type="ECO:0000256" key="3">
    <source>
        <dbReference type="PROSITE-ProRule" id="PRU00023"/>
    </source>
</evidence>
<dbReference type="SUPFAM" id="SSF48403">
    <property type="entry name" value="Ankyrin repeat"/>
    <property type="match status" value="2"/>
</dbReference>
<protein>
    <submittedName>
        <fullName evidence="6">Uncharacterized protein</fullName>
    </submittedName>
</protein>
<dbReference type="PRINTS" id="PR01415">
    <property type="entry name" value="ANKYRIN"/>
</dbReference>
<feature type="repeat" description="ANK" evidence="3">
    <location>
        <begin position="1020"/>
        <end position="1052"/>
    </location>
</feature>
<dbReference type="Gene3D" id="1.25.40.20">
    <property type="entry name" value="Ankyrin repeat-containing domain"/>
    <property type="match status" value="4"/>
</dbReference>
<feature type="repeat" description="ANK" evidence="3">
    <location>
        <begin position="656"/>
        <end position="688"/>
    </location>
</feature>
<gene>
    <name evidence="6" type="ORF">EPUS_07283</name>
</gene>
<feature type="domain" description="Nephrocystin 3-like N-terminal" evidence="5">
    <location>
        <begin position="160"/>
        <end position="321"/>
    </location>
</feature>
<dbReference type="InterPro" id="IPR027417">
    <property type="entry name" value="P-loop_NTPase"/>
</dbReference>
<feature type="repeat" description="ANK" evidence="3">
    <location>
        <begin position="1053"/>
        <end position="1085"/>
    </location>
</feature>
<dbReference type="eggNOG" id="KOG4177">
    <property type="taxonomic scope" value="Eukaryota"/>
</dbReference>
<dbReference type="RefSeq" id="XP_007804880.1">
    <property type="nucleotide sequence ID" value="XM_007806689.1"/>
</dbReference>
<feature type="repeat" description="ANK" evidence="3">
    <location>
        <begin position="921"/>
        <end position="953"/>
    </location>
</feature>
<dbReference type="InterPro" id="IPR054471">
    <property type="entry name" value="GPIID_WHD"/>
</dbReference>
<reference evidence="7" key="1">
    <citation type="journal article" date="2014" name="BMC Genomics">
        <title>Genome characteristics reveal the impact of lichenization on lichen-forming fungus Endocarpon pusillum Hedwig (Verrucariales, Ascomycota).</title>
        <authorList>
            <person name="Wang Y.-Y."/>
            <person name="Liu B."/>
            <person name="Zhang X.-Y."/>
            <person name="Zhou Q.-M."/>
            <person name="Zhang T."/>
            <person name="Li H."/>
            <person name="Yu Y.-F."/>
            <person name="Zhang X.-L."/>
            <person name="Hao X.-Y."/>
            <person name="Wang M."/>
            <person name="Wang L."/>
            <person name="Wei J.-C."/>
        </authorList>
    </citation>
    <scope>NUCLEOTIDE SEQUENCE [LARGE SCALE GENOMIC DNA]</scope>
    <source>
        <strain evidence="7">Z07020 / HMAS-L-300199</strain>
    </source>
</reference>
<dbReference type="Gene3D" id="3.40.50.300">
    <property type="entry name" value="P-loop containing nucleotide triphosphate hydrolases"/>
    <property type="match status" value="1"/>
</dbReference>
<evidence type="ECO:0000259" key="4">
    <source>
        <dbReference type="Pfam" id="PF22939"/>
    </source>
</evidence>
<dbReference type="OrthoDB" id="195446at2759"/>
<dbReference type="EMBL" id="KE721405">
    <property type="protein sequence ID" value="ERF69468.1"/>
    <property type="molecule type" value="Genomic_DNA"/>
</dbReference>
<dbReference type="PANTHER" id="PTHR24141">
    <property type="entry name" value="2-5A-DEPENDENT RIBONUCLEASE"/>
    <property type="match status" value="1"/>
</dbReference>
<evidence type="ECO:0000256" key="1">
    <source>
        <dbReference type="ARBA" id="ARBA00022737"/>
    </source>
</evidence>
<dbReference type="Pfam" id="PF13637">
    <property type="entry name" value="Ank_4"/>
    <property type="match status" value="1"/>
</dbReference>
<dbReference type="PROSITE" id="PS50297">
    <property type="entry name" value="ANK_REP_REGION"/>
    <property type="match status" value="8"/>
</dbReference>
<dbReference type="InterPro" id="IPR036770">
    <property type="entry name" value="Ankyrin_rpt-contain_sf"/>
</dbReference>
<feature type="repeat" description="ANK" evidence="3">
    <location>
        <begin position="626"/>
        <end position="653"/>
    </location>
</feature>
<feature type="repeat" description="ANK" evidence="3">
    <location>
        <begin position="722"/>
        <end position="754"/>
    </location>
</feature>
<feature type="repeat" description="ANK" evidence="3">
    <location>
        <begin position="821"/>
        <end position="853"/>
    </location>
</feature>
<dbReference type="AlphaFoldDB" id="U1GBP0"/>
<feature type="domain" description="GPI inositol-deacylase winged helix" evidence="4">
    <location>
        <begin position="424"/>
        <end position="496"/>
    </location>
</feature>
<evidence type="ECO:0000313" key="7">
    <source>
        <dbReference type="Proteomes" id="UP000019373"/>
    </source>
</evidence>
<organism evidence="6 7">
    <name type="scientific">Endocarpon pusillum (strain Z07020 / HMAS-L-300199)</name>
    <name type="common">Lichen-forming fungus</name>
    <dbReference type="NCBI Taxonomy" id="1263415"/>
    <lineage>
        <taxon>Eukaryota</taxon>
        <taxon>Fungi</taxon>
        <taxon>Dikarya</taxon>
        <taxon>Ascomycota</taxon>
        <taxon>Pezizomycotina</taxon>
        <taxon>Eurotiomycetes</taxon>
        <taxon>Chaetothyriomycetidae</taxon>
        <taxon>Verrucariales</taxon>
        <taxon>Verrucariaceae</taxon>
        <taxon>Endocarpon</taxon>
    </lineage>
</organism>
<dbReference type="SUPFAM" id="SSF52540">
    <property type="entry name" value="P-loop containing nucleoside triphosphate hydrolases"/>
    <property type="match status" value="1"/>
</dbReference>
<evidence type="ECO:0000256" key="2">
    <source>
        <dbReference type="ARBA" id="ARBA00023043"/>
    </source>
</evidence>
<dbReference type="Pfam" id="PF12796">
    <property type="entry name" value="Ank_2"/>
    <property type="match status" value="5"/>
</dbReference>
<keyword evidence="7" id="KW-1185">Reference proteome</keyword>
<dbReference type="Pfam" id="PF24883">
    <property type="entry name" value="NPHP3_N"/>
    <property type="match status" value="1"/>
</dbReference>
<dbReference type="HOGENOM" id="CLU_280340_0_0_1"/>
<dbReference type="InterPro" id="IPR056884">
    <property type="entry name" value="NPHP3-like_N"/>
</dbReference>